<evidence type="ECO:0000313" key="3">
    <source>
        <dbReference type="Proteomes" id="UP001321749"/>
    </source>
</evidence>
<evidence type="ECO:0000256" key="1">
    <source>
        <dbReference type="SAM" id="MobiDB-lite"/>
    </source>
</evidence>
<feature type="region of interest" description="Disordered" evidence="1">
    <location>
        <begin position="229"/>
        <end position="251"/>
    </location>
</feature>
<feature type="region of interest" description="Disordered" evidence="1">
    <location>
        <begin position="1"/>
        <end position="48"/>
    </location>
</feature>
<dbReference type="PANTHER" id="PTHR41390:SF1">
    <property type="entry name" value="NADH-UBIQUINONE OXIDOREDUCTASE 213 KDA SUBUNIT"/>
    <property type="match status" value="1"/>
</dbReference>
<proteinExistence type="predicted"/>
<evidence type="ECO:0000313" key="2">
    <source>
        <dbReference type="EMBL" id="KAK4461675.1"/>
    </source>
</evidence>
<protein>
    <submittedName>
        <fullName evidence="2">Uncharacterized protein</fullName>
    </submittedName>
</protein>
<name>A0AAV9HNR4_9PEZI</name>
<sequence length="251" mass="26689">MRRVNDGLQDPEKQNEIQTSTGTFPTTSTPTYPRQRASQQVPGVEGAPAAQRQFLPPEIMAIVVPSLKVGASAGACGLFAGATAGILRSAPPLFFSVLAGGQWFTLGSSYWASRLIAFNAMGGEESLTPGAKVKASTAAGGFAGMIGGLLRGPRNIVPGAIVFSVLGAGGQAYANRREAKAESSADNKSFWAKWSPVTQLSDEDYEKLLEERLLRVEADISIIDDHIKNLRDSENHAKQDSQDEPGKRNTA</sequence>
<feature type="compositionally biased region" description="Low complexity" evidence="1">
    <location>
        <begin position="19"/>
        <end position="31"/>
    </location>
</feature>
<reference evidence="2" key="1">
    <citation type="journal article" date="2023" name="Mol. Phylogenet. Evol.">
        <title>Genome-scale phylogeny and comparative genomics of the fungal order Sordariales.</title>
        <authorList>
            <person name="Hensen N."/>
            <person name="Bonometti L."/>
            <person name="Westerberg I."/>
            <person name="Brannstrom I.O."/>
            <person name="Guillou S."/>
            <person name="Cros-Aarteil S."/>
            <person name="Calhoun S."/>
            <person name="Haridas S."/>
            <person name="Kuo A."/>
            <person name="Mondo S."/>
            <person name="Pangilinan J."/>
            <person name="Riley R."/>
            <person name="LaButti K."/>
            <person name="Andreopoulos B."/>
            <person name="Lipzen A."/>
            <person name="Chen C."/>
            <person name="Yan M."/>
            <person name="Daum C."/>
            <person name="Ng V."/>
            <person name="Clum A."/>
            <person name="Steindorff A."/>
            <person name="Ohm R.A."/>
            <person name="Martin F."/>
            <person name="Silar P."/>
            <person name="Natvig D.O."/>
            <person name="Lalanne C."/>
            <person name="Gautier V."/>
            <person name="Ament-Velasquez S.L."/>
            <person name="Kruys A."/>
            <person name="Hutchinson M.I."/>
            <person name="Powell A.J."/>
            <person name="Barry K."/>
            <person name="Miller A.N."/>
            <person name="Grigoriev I.V."/>
            <person name="Debuchy R."/>
            <person name="Gladieux P."/>
            <person name="Hiltunen Thoren M."/>
            <person name="Johannesson H."/>
        </authorList>
    </citation>
    <scope>NUCLEOTIDE SEQUENCE</scope>
    <source>
        <strain evidence="2">PSN324</strain>
    </source>
</reference>
<gene>
    <name evidence="2" type="ORF">QBC42DRAFT_89621</name>
</gene>
<accession>A0AAV9HNR4</accession>
<reference evidence="2" key="2">
    <citation type="submission" date="2023-06" db="EMBL/GenBank/DDBJ databases">
        <authorList>
            <consortium name="Lawrence Berkeley National Laboratory"/>
            <person name="Mondo S.J."/>
            <person name="Hensen N."/>
            <person name="Bonometti L."/>
            <person name="Westerberg I."/>
            <person name="Brannstrom I.O."/>
            <person name="Guillou S."/>
            <person name="Cros-Aarteil S."/>
            <person name="Calhoun S."/>
            <person name="Haridas S."/>
            <person name="Kuo A."/>
            <person name="Pangilinan J."/>
            <person name="Riley R."/>
            <person name="Labutti K."/>
            <person name="Andreopoulos B."/>
            <person name="Lipzen A."/>
            <person name="Chen C."/>
            <person name="Yanf M."/>
            <person name="Daum C."/>
            <person name="Ng V."/>
            <person name="Clum A."/>
            <person name="Steindorff A."/>
            <person name="Ohm R."/>
            <person name="Martin F."/>
            <person name="Silar P."/>
            <person name="Natvig D."/>
            <person name="Lalanne C."/>
            <person name="Gautier V."/>
            <person name="Ament-Velasquez S.L."/>
            <person name="Kruys A."/>
            <person name="Hutchinson M.I."/>
            <person name="Powell A.J."/>
            <person name="Barry K."/>
            <person name="Miller A.N."/>
            <person name="Grigoriev I.V."/>
            <person name="Debuchy R."/>
            <person name="Gladieux P."/>
            <person name="Thoren M.H."/>
            <person name="Johannesson H."/>
        </authorList>
    </citation>
    <scope>NUCLEOTIDE SEQUENCE</scope>
    <source>
        <strain evidence="2">PSN324</strain>
    </source>
</reference>
<keyword evidence="3" id="KW-1185">Reference proteome</keyword>
<dbReference type="EMBL" id="MU864986">
    <property type="protein sequence ID" value="KAK4461675.1"/>
    <property type="molecule type" value="Genomic_DNA"/>
</dbReference>
<comment type="caution">
    <text evidence="2">The sequence shown here is derived from an EMBL/GenBank/DDBJ whole genome shotgun (WGS) entry which is preliminary data.</text>
</comment>
<dbReference type="AlphaFoldDB" id="A0AAV9HNR4"/>
<organism evidence="2 3">
    <name type="scientific">Cladorrhinum samala</name>
    <dbReference type="NCBI Taxonomy" id="585594"/>
    <lineage>
        <taxon>Eukaryota</taxon>
        <taxon>Fungi</taxon>
        <taxon>Dikarya</taxon>
        <taxon>Ascomycota</taxon>
        <taxon>Pezizomycotina</taxon>
        <taxon>Sordariomycetes</taxon>
        <taxon>Sordariomycetidae</taxon>
        <taxon>Sordariales</taxon>
        <taxon>Podosporaceae</taxon>
        <taxon>Cladorrhinum</taxon>
    </lineage>
</organism>
<dbReference type="PANTHER" id="PTHR41390">
    <property type="entry name" value="CHROMOSOME 7, WHOLE GENOME SHOTGUN SEQUENCE"/>
    <property type="match status" value="1"/>
</dbReference>
<dbReference type="Proteomes" id="UP001321749">
    <property type="component" value="Unassembled WGS sequence"/>
</dbReference>